<comment type="caution">
    <text evidence="1">The sequence shown here is derived from an EMBL/GenBank/DDBJ whole genome shotgun (WGS) entry which is preliminary data.</text>
</comment>
<organism evidence="1 2">
    <name type="scientific">Legionella norrlandica</name>
    <dbReference type="NCBI Taxonomy" id="1498499"/>
    <lineage>
        <taxon>Bacteria</taxon>
        <taxon>Pseudomonadati</taxon>
        <taxon>Pseudomonadota</taxon>
        <taxon>Gammaproteobacteria</taxon>
        <taxon>Legionellales</taxon>
        <taxon>Legionellaceae</taxon>
        <taxon>Legionella</taxon>
    </lineage>
</organism>
<accession>A0A0A2SP63</accession>
<evidence type="ECO:0000313" key="2">
    <source>
        <dbReference type="Proteomes" id="UP000054422"/>
    </source>
</evidence>
<sequence>QDKQGQILDHWEAHFDLTPLKKALQHYEEEYNKKPNKSGADWEMLDKIWIEEVGRAQREVPAHIAQEYCHPERSFYNVVRNNALLKASNPNNLKRQLTFYNWGIFGNDLWFSPGSYSVDSGLGFSFAISRGGWLQLAKSWGREAYIDLTALSAIDEERTRDLKQSLDNLSQPLIVQSPLSL</sequence>
<dbReference type="EMBL" id="JNCF01000058">
    <property type="protein sequence ID" value="KGP62552.1"/>
    <property type="molecule type" value="Genomic_DNA"/>
</dbReference>
<proteinExistence type="predicted"/>
<dbReference type="Proteomes" id="UP000054422">
    <property type="component" value="Unassembled WGS sequence"/>
</dbReference>
<protein>
    <submittedName>
        <fullName evidence="1">Uncharacterized protein</fullName>
    </submittedName>
</protein>
<reference evidence="1 2" key="1">
    <citation type="submission" date="2014-05" db="EMBL/GenBank/DDBJ databases">
        <authorList>
            <person name="Rizzardi K."/>
            <person name="Winiecka-Krusnell J."/>
            <person name="Ramliden M."/>
            <person name="Alm E."/>
            <person name="Andersson S."/>
            <person name="Byfors S."/>
        </authorList>
    </citation>
    <scope>NUCLEOTIDE SEQUENCE [LARGE SCALE GENOMIC DNA]</scope>
    <source>
        <strain evidence="1 2">LEGN</strain>
    </source>
</reference>
<name>A0A0A2SP63_9GAMM</name>
<gene>
    <name evidence="1" type="ORF">EP47_11160</name>
</gene>
<dbReference type="AlphaFoldDB" id="A0A0A2SP63"/>
<feature type="non-terminal residue" evidence="1">
    <location>
        <position position="1"/>
    </location>
</feature>
<evidence type="ECO:0000313" key="1">
    <source>
        <dbReference type="EMBL" id="KGP62552.1"/>
    </source>
</evidence>
<keyword evidence="2" id="KW-1185">Reference proteome</keyword>